<evidence type="ECO:0000313" key="3">
    <source>
        <dbReference type="EMBL" id="AOE43725.1"/>
    </source>
</evidence>
<feature type="transmembrane region" description="Helical" evidence="2">
    <location>
        <begin position="6"/>
        <end position="26"/>
    </location>
</feature>
<sequence length="126" mass="13840">MSSELVNLFIGLGVGSIIVAVINGLFNRGSNKAAAAKLVTDTAKVANDMVREIADDIREDNEFLRTALAQLNTRFEETDRRLGIISAQLALVVRELEASIPLLDQAGHLQHADHLRQVVHDVRDEN</sequence>
<keyword evidence="2" id="KW-0812">Transmembrane</keyword>
<dbReference type="GeneID" id="29080299"/>
<keyword evidence="2" id="KW-0472">Membrane</keyword>
<keyword evidence="4" id="KW-1185">Reference proteome</keyword>
<protein>
    <submittedName>
        <fullName evidence="3">Uncharacterized protein</fullName>
    </submittedName>
</protein>
<dbReference type="EMBL" id="KX557272">
    <property type="protein sequence ID" value="AOE43725.1"/>
    <property type="molecule type" value="Genomic_DNA"/>
</dbReference>
<evidence type="ECO:0000256" key="1">
    <source>
        <dbReference type="SAM" id="Coils"/>
    </source>
</evidence>
<accession>A0A1B3AY99</accession>
<evidence type="ECO:0000313" key="4">
    <source>
        <dbReference type="Proteomes" id="UP000202170"/>
    </source>
</evidence>
<reference evidence="4" key="1">
    <citation type="submission" date="2016-07" db="EMBL/GenBank/DDBJ databases">
        <authorList>
            <person name="Florea S."/>
            <person name="Webb J.S."/>
            <person name="Jaromczyk J."/>
            <person name="Schardl C.L."/>
        </authorList>
    </citation>
    <scope>NUCLEOTIDE SEQUENCE [LARGE SCALE GENOMIC DNA]</scope>
</reference>
<proteinExistence type="predicted"/>
<dbReference type="Proteomes" id="UP000202170">
    <property type="component" value="Segment"/>
</dbReference>
<gene>
    <name evidence="3" type="primary">35</name>
    <name evidence="3" type="ORF">SEA_BANTAM_35</name>
</gene>
<feature type="coiled-coil region" evidence="1">
    <location>
        <begin position="54"/>
        <end position="81"/>
    </location>
</feature>
<keyword evidence="2" id="KW-1133">Transmembrane helix</keyword>
<dbReference type="KEGG" id="vg:29080299"/>
<evidence type="ECO:0000256" key="2">
    <source>
        <dbReference type="SAM" id="Phobius"/>
    </source>
</evidence>
<keyword evidence="1" id="KW-0175">Coiled coil</keyword>
<name>A0A1B3AY99_9CAUD</name>
<organism evidence="3 4">
    <name type="scientific">Gordonia phage Bantam</name>
    <dbReference type="NCBI Taxonomy" id="1887641"/>
    <lineage>
        <taxon>Viruses</taxon>
        <taxon>Duplodnaviria</taxon>
        <taxon>Heunggongvirae</taxon>
        <taxon>Uroviricota</taxon>
        <taxon>Caudoviricetes</taxon>
        <taxon>Bantamvirus</taxon>
        <taxon>Bantamvirus bantam</taxon>
    </lineage>
</organism>
<dbReference type="RefSeq" id="YP_009287504.1">
    <property type="nucleotide sequence ID" value="NC_031074.1"/>
</dbReference>